<dbReference type="EMBL" id="DF836307">
    <property type="protein sequence ID" value="GAN02202.1"/>
    <property type="molecule type" value="Genomic_DNA"/>
</dbReference>
<dbReference type="Proteomes" id="UP000053815">
    <property type="component" value="Unassembled WGS sequence"/>
</dbReference>
<protein>
    <submittedName>
        <fullName evidence="1">Uncharacterized protein</fullName>
    </submittedName>
</protein>
<dbReference type="AlphaFoldDB" id="A0A0C9MGH3"/>
<name>A0A0C9MGH3_9FUNG</name>
<dbReference type="OrthoDB" id="5595986at2759"/>
<evidence type="ECO:0000313" key="1">
    <source>
        <dbReference type="EMBL" id="GAN02202.1"/>
    </source>
</evidence>
<sequence length="107" mass="12269">MANHTQDEYLASVERFDLKQFLSQRCQFLIKGYEHLPPSAVKSLKFKKELPLPVDDFGLLLDYYTVQYSNAQYTLVYQSSMVQRLGFIAFTDTAGVRLPVGEHFAPS</sequence>
<organism evidence="1">
    <name type="scientific">Mucor ambiguus</name>
    <dbReference type="NCBI Taxonomy" id="91626"/>
    <lineage>
        <taxon>Eukaryota</taxon>
        <taxon>Fungi</taxon>
        <taxon>Fungi incertae sedis</taxon>
        <taxon>Mucoromycota</taxon>
        <taxon>Mucoromycotina</taxon>
        <taxon>Mucoromycetes</taxon>
        <taxon>Mucorales</taxon>
        <taxon>Mucorineae</taxon>
        <taxon>Mucoraceae</taxon>
        <taxon>Mucor</taxon>
    </lineage>
</organism>
<evidence type="ECO:0000313" key="2">
    <source>
        <dbReference type="Proteomes" id="UP000053815"/>
    </source>
</evidence>
<accession>A0A0C9MGH3</accession>
<keyword evidence="2" id="KW-1185">Reference proteome</keyword>
<gene>
    <name evidence="1" type="ORF">MAM1_0018c01643</name>
</gene>
<proteinExistence type="predicted"/>
<reference evidence="1" key="1">
    <citation type="submission" date="2014-09" db="EMBL/GenBank/DDBJ databases">
        <title>Draft genome sequence of an oleaginous Mucoromycotina fungus Mucor ambiguus NBRC6742.</title>
        <authorList>
            <person name="Takeda I."/>
            <person name="Yamane N."/>
            <person name="Morita T."/>
            <person name="Tamano K."/>
            <person name="Machida M."/>
            <person name="Baker S."/>
            <person name="Koike H."/>
        </authorList>
    </citation>
    <scope>NUCLEOTIDE SEQUENCE</scope>
    <source>
        <strain evidence="1">NBRC 6742</strain>
    </source>
</reference>